<evidence type="ECO:0000256" key="2">
    <source>
        <dbReference type="ARBA" id="ARBA00022803"/>
    </source>
</evidence>
<accession>A0A2H9TQQ5</accession>
<keyword evidence="6" id="KW-1185">Reference proteome</keyword>
<sequence length="1124" mass="126867">MSSVKSLCKAAREALDRGDAATALRICETGLNEPHYMLLVFKALSLQQLGQTDDALRTYREAIDCEEGPLAWQTLRKMFKDDTAKYLDYTKRLLKAHNGAGQLDACLPLLQWLRKEGANADQAKNANVDSAENTTVGRADNAHVDQTDNTVVDQTRYLDEEISIRERLEDARISKEIEVRRYRLGAEPLVILKEIVKNEVYLESPLEVLYEEKLFMGRNVGIADKLMDRMLRKIPKIKEKNTKKLLDLAKEYSADSKSAQIILIDMLDHKNVLVLGEFGPYEDLQAASDEKNVEELAAKRPSSLFSSLFCVGYFWKHRELANTQKWINNTRRLAAKLETDYNVNTPMMKKQLDRLEALVFAKDGRFYDAIPLLNTSLGENPEDFEIIESMIDCYTALHSYQEAISLYHRLLADRADDVKLLSDLGWHYFLDRDYSQARNFLHQAQRLGEDATILTRLGRVYWDEDESNRKDRNICLAYFLSAAKSNPNGFEAFLFLGKYYFDVEKDVIRAEKCFTKSLSLNSDCMETALELALIWISAANRHPSLRDKLHKVIRVLEPFTGEYYRNSKMWMYLGMAFSGVDKWPQSTTAFQNALKGERPNELRCLLGLAEGYRRQKRYMAAGKAYKRVLELDPSNKTAIVGLASVDTDTGEYESALERLAELEDAIVQLEQVRVGYLKAAELINNACIKEAISDIETCLQQCLQVFQSHELKGKRLCWKMLSDTCLLMIRVRMAPELKELESTCARLLETVSIEFEGNEIWNGILKALSSDSLISTVVKISCLCQINLIVESDDAAIVSGAWTDLAVVLLRSATTPNRELLEIVKDCATQATEESMEAGIAWLILGIAHFRCDDYGMAQHCFLKAVNRNVSSAWLGLAHLYSSLGDDDLASRAIEIVKVSDENAPAWLYEAFQARNTARVGPLLGQAIDASSAVDASLCMLWVAKGEHDGTAEDLCKLRMSLMRRLAFCPTDAVAKDALCKLEPVKKPHDSSIMALVTDNRLSTNPPACCDVPGDTCDALWLKSYISYQQNDPATAMSTQFNGSLFTPGKWSDILFWHDQTHLGIEHLKLRVTPELAERLPGEAGAILSVWTDVPEEVQRPLLQTKRFLADFEKRFVGDARIVS</sequence>
<dbReference type="PROSITE" id="PS50005">
    <property type="entry name" value="TPR"/>
    <property type="match status" value="1"/>
</dbReference>
<dbReference type="OrthoDB" id="421075at2759"/>
<evidence type="ECO:0000313" key="6">
    <source>
        <dbReference type="Proteomes" id="UP000240830"/>
    </source>
</evidence>
<evidence type="ECO:0000313" key="5">
    <source>
        <dbReference type="EMBL" id="PJF20083.1"/>
    </source>
</evidence>
<keyword evidence="2 3" id="KW-0802">TPR repeat</keyword>
<dbReference type="SUPFAM" id="SSF48452">
    <property type="entry name" value="TPR-like"/>
    <property type="match status" value="2"/>
</dbReference>
<name>A0A2H9TQQ5_9FUNG</name>
<feature type="coiled-coil region" evidence="4">
    <location>
        <begin position="645"/>
        <end position="679"/>
    </location>
</feature>
<dbReference type="PANTHER" id="PTHR15704:SF7">
    <property type="entry name" value="SUPERKILLER COMPLEX PROTEIN 3"/>
    <property type="match status" value="1"/>
</dbReference>
<dbReference type="InterPro" id="IPR019734">
    <property type="entry name" value="TPR_rpt"/>
</dbReference>
<evidence type="ECO:0000256" key="4">
    <source>
        <dbReference type="SAM" id="Coils"/>
    </source>
</evidence>
<protein>
    <recommendedName>
        <fullName evidence="7">Superkiller protein 3</fullName>
    </recommendedName>
</protein>
<keyword evidence="1" id="KW-0677">Repeat</keyword>
<dbReference type="SMART" id="SM00028">
    <property type="entry name" value="TPR"/>
    <property type="match status" value="6"/>
</dbReference>
<reference evidence="5 6" key="1">
    <citation type="submission" date="2016-10" db="EMBL/GenBank/DDBJ databases">
        <title>The genome of Paramicrosporidium saccamoebae is the missing link in understanding Cryptomycota and Microsporidia evolution.</title>
        <authorList>
            <person name="Quandt C.A."/>
            <person name="Beaudet D."/>
            <person name="Corsaro D."/>
            <person name="Michel R."/>
            <person name="Corradi N."/>
            <person name="James T."/>
        </authorList>
    </citation>
    <scope>NUCLEOTIDE SEQUENCE [LARGE SCALE GENOMIC DNA]</scope>
    <source>
        <strain evidence="5 6">KSL3</strain>
    </source>
</reference>
<dbReference type="GO" id="GO:0006401">
    <property type="term" value="P:RNA catabolic process"/>
    <property type="evidence" value="ECO:0007669"/>
    <property type="project" value="InterPro"/>
</dbReference>
<dbReference type="InterPro" id="IPR011990">
    <property type="entry name" value="TPR-like_helical_dom_sf"/>
</dbReference>
<evidence type="ECO:0008006" key="7">
    <source>
        <dbReference type="Google" id="ProtNLM"/>
    </source>
</evidence>
<dbReference type="GO" id="GO:0055087">
    <property type="term" value="C:Ski complex"/>
    <property type="evidence" value="ECO:0007669"/>
    <property type="project" value="InterPro"/>
</dbReference>
<feature type="repeat" description="TPR" evidence="3">
    <location>
        <begin position="602"/>
        <end position="635"/>
    </location>
</feature>
<dbReference type="Proteomes" id="UP000240830">
    <property type="component" value="Unassembled WGS sequence"/>
</dbReference>
<dbReference type="STRING" id="1246581.A0A2H9TQQ5"/>
<dbReference type="Pfam" id="PF14559">
    <property type="entry name" value="TPR_19"/>
    <property type="match status" value="1"/>
</dbReference>
<evidence type="ECO:0000256" key="3">
    <source>
        <dbReference type="PROSITE-ProRule" id="PRU00339"/>
    </source>
</evidence>
<dbReference type="PANTHER" id="PTHR15704">
    <property type="entry name" value="SUPERKILLER 3 PROTEIN-RELATED"/>
    <property type="match status" value="1"/>
</dbReference>
<dbReference type="InterPro" id="IPR039226">
    <property type="entry name" value="Ski3/TTC37"/>
</dbReference>
<comment type="caution">
    <text evidence="5">The sequence shown here is derived from an EMBL/GenBank/DDBJ whole genome shotgun (WGS) entry which is preliminary data.</text>
</comment>
<evidence type="ECO:0000256" key="1">
    <source>
        <dbReference type="ARBA" id="ARBA00022737"/>
    </source>
</evidence>
<keyword evidence="4" id="KW-0175">Coiled coil</keyword>
<dbReference type="EMBL" id="MTSL01000010">
    <property type="protein sequence ID" value="PJF20083.1"/>
    <property type="molecule type" value="Genomic_DNA"/>
</dbReference>
<organism evidence="5 6">
    <name type="scientific">Paramicrosporidium saccamoebae</name>
    <dbReference type="NCBI Taxonomy" id="1246581"/>
    <lineage>
        <taxon>Eukaryota</taxon>
        <taxon>Fungi</taxon>
        <taxon>Fungi incertae sedis</taxon>
        <taxon>Cryptomycota</taxon>
        <taxon>Cryptomycota incertae sedis</taxon>
        <taxon>Paramicrosporidium</taxon>
    </lineage>
</organism>
<gene>
    <name evidence="5" type="ORF">PSACC_00121</name>
</gene>
<dbReference type="Gene3D" id="1.25.40.10">
    <property type="entry name" value="Tetratricopeptide repeat domain"/>
    <property type="match status" value="2"/>
</dbReference>
<proteinExistence type="predicted"/>
<dbReference type="AlphaFoldDB" id="A0A2H9TQQ5"/>